<name>A0ABY7Z0Q2_9HYPH</name>
<dbReference type="Pfam" id="PF00814">
    <property type="entry name" value="TsaD"/>
    <property type="match status" value="1"/>
</dbReference>
<proteinExistence type="predicted"/>
<dbReference type="PANTHER" id="PTHR11735:SF11">
    <property type="entry name" value="TRNA THREONYLCARBAMOYLADENOSINE BIOSYNTHESIS PROTEIN TSAB"/>
    <property type="match status" value="1"/>
</dbReference>
<feature type="domain" description="Gcp-like" evidence="1">
    <location>
        <begin position="33"/>
        <end position="126"/>
    </location>
</feature>
<dbReference type="SUPFAM" id="SSF53067">
    <property type="entry name" value="Actin-like ATPase domain"/>
    <property type="match status" value="1"/>
</dbReference>
<reference evidence="2 3" key="1">
    <citation type="submission" date="2023-02" db="EMBL/GenBank/DDBJ databases">
        <title>Devosia chondri sp. nov., isolated from the phycosphere of marine algae.</title>
        <authorList>
            <person name="Kim J.M."/>
            <person name="Lee J.K."/>
            <person name="Choi B.J."/>
            <person name="Bayburt H."/>
            <person name="Jeon C.O."/>
        </authorList>
    </citation>
    <scope>NUCLEOTIDE SEQUENCE [LARGE SCALE GENOMIC DNA]</scope>
    <source>
        <strain evidence="2 3">G2-5</strain>
    </source>
</reference>
<dbReference type="Proteomes" id="UP001222118">
    <property type="component" value="Chromosome"/>
</dbReference>
<evidence type="ECO:0000313" key="2">
    <source>
        <dbReference type="EMBL" id="WDR07039.1"/>
    </source>
</evidence>
<organism evidence="2 3">
    <name type="scientific">Devosia rhodophyticola</name>
    <dbReference type="NCBI Taxonomy" id="3026423"/>
    <lineage>
        <taxon>Bacteria</taxon>
        <taxon>Pseudomonadati</taxon>
        <taxon>Pseudomonadota</taxon>
        <taxon>Alphaproteobacteria</taxon>
        <taxon>Hyphomicrobiales</taxon>
        <taxon>Devosiaceae</taxon>
        <taxon>Devosia</taxon>
    </lineage>
</organism>
<protein>
    <submittedName>
        <fullName evidence="2">tRNA (Adenosine(37)-N6)-threonylcarbamoyltransferase complex dimerization subunit type 1 TsaB</fullName>
        <ecNumber evidence="2">2.3.1.234</ecNumber>
    </submittedName>
</protein>
<keyword evidence="2" id="KW-0012">Acyltransferase</keyword>
<dbReference type="InterPro" id="IPR043129">
    <property type="entry name" value="ATPase_NBD"/>
</dbReference>
<keyword evidence="2" id="KW-0808">Transferase</keyword>
<dbReference type="RefSeq" id="WP_282212552.1">
    <property type="nucleotide sequence ID" value="NZ_CP118247.1"/>
</dbReference>
<evidence type="ECO:0000313" key="3">
    <source>
        <dbReference type="Proteomes" id="UP001222118"/>
    </source>
</evidence>
<keyword evidence="3" id="KW-1185">Reference proteome</keyword>
<dbReference type="GO" id="GO:0061711">
    <property type="term" value="F:tRNA N(6)-L-threonylcarbamoyladenine synthase activity"/>
    <property type="evidence" value="ECO:0007669"/>
    <property type="project" value="UniProtKB-EC"/>
</dbReference>
<sequence length="202" mass="21151">MYITLAIDTAAPRLQLALLHANGQTDQLIDEISTGHAELIFARIETLLSRNDLGYADLERIAVTTGPGSFTGLRIGLSAARGVGLARNIPVLGVPSLLAISLAATPGVPVSVLLDARRDQAYVQNFSAPGVPLDAARLVPMEGARAGLTADAVIIESPFVEIALLARFADKADPAAFPPEASYVRHADAKPQTAARIARVSP</sequence>
<dbReference type="EMBL" id="CP118247">
    <property type="protein sequence ID" value="WDR07039.1"/>
    <property type="molecule type" value="Genomic_DNA"/>
</dbReference>
<gene>
    <name evidence="2" type="primary">tsaB</name>
    <name evidence="2" type="ORF">PSQ90_06270</name>
</gene>
<dbReference type="InterPro" id="IPR022496">
    <property type="entry name" value="T6A_TsaB"/>
</dbReference>
<dbReference type="InterPro" id="IPR000905">
    <property type="entry name" value="Gcp-like_dom"/>
</dbReference>
<dbReference type="NCBIfam" id="TIGR03725">
    <property type="entry name" value="T6A_YeaZ"/>
    <property type="match status" value="1"/>
</dbReference>
<evidence type="ECO:0000259" key="1">
    <source>
        <dbReference type="Pfam" id="PF00814"/>
    </source>
</evidence>
<dbReference type="PANTHER" id="PTHR11735">
    <property type="entry name" value="TRNA N6-ADENOSINE THREONYLCARBAMOYLTRANSFERASE"/>
    <property type="match status" value="1"/>
</dbReference>
<accession>A0ABY7Z0Q2</accession>
<dbReference type="Gene3D" id="3.30.420.40">
    <property type="match status" value="2"/>
</dbReference>
<dbReference type="EC" id="2.3.1.234" evidence="2"/>